<keyword evidence="4 5" id="KW-0472">Membrane</keyword>
<evidence type="ECO:0000256" key="2">
    <source>
        <dbReference type="ARBA" id="ARBA00022692"/>
    </source>
</evidence>
<feature type="transmembrane region" description="Helical" evidence="5">
    <location>
        <begin position="50"/>
        <end position="68"/>
    </location>
</feature>
<dbReference type="EMBL" id="LANI01000009">
    <property type="protein sequence ID" value="KKJ76938.1"/>
    <property type="molecule type" value="Genomic_DNA"/>
</dbReference>
<dbReference type="PANTHER" id="PTHR38480:SF1">
    <property type="entry name" value="SLR0254 PROTEIN"/>
    <property type="match status" value="1"/>
</dbReference>
<dbReference type="GO" id="GO:0016020">
    <property type="term" value="C:membrane"/>
    <property type="evidence" value="ECO:0007669"/>
    <property type="project" value="UniProtKB-SubCell"/>
</dbReference>
<dbReference type="STRING" id="1549748.WH95_10720"/>
<dbReference type="InterPro" id="IPR010432">
    <property type="entry name" value="RDD"/>
</dbReference>
<evidence type="ECO:0000256" key="5">
    <source>
        <dbReference type="SAM" id="Phobius"/>
    </source>
</evidence>
<evidence type="ECO:0000256" key="3">
    <source>
        <dbReference type="ARBA" id="ARBA00022989"/>
    </source>
</evidence>
<feature type="transmembrane region" description="Helical" evidence="5">
    <location>
        <begin position="132"/>
        <end position="151"/>
    </location>
</feature>
<keyword evidence="2 5" id="KW-0812">Transmembrane</keyword>
<reference evidence="7 8" key="1">
    <citation type="submission" date="2015-03" db="EMBL/GenBank/DDBJ databases">
        <title>Genome sequence of Kiloniella sp. P1-1, isolated from the gut microflora of Pacific white shrimp, Penaeus vannamei.</title>
        <authorList>
            <person name="Shao Z."/>
            <person name="Wang L."/>
            <person name="Li X."/>
        </authorList>
    </citation>
    <scope>NUCLEOTIDE SEQUENCE [LARGE SCALE GENOMIC DNA]</scope>
    <source>
        <strain evidence="7 8">P1-1</strain>
    </source>
</reference>
<evidence type="ECO:0000256" key="1">
    <source>
        <dbReference type="ARBA" id="ARBA00004141"/>
    </source>
</evidence>
<name>A0A0M2RBE0_9PROT</name>
<comment type="subcellular location">
    <subcellularLocation>
        <location evidence="1">Membrane</location>
        <topology evidence="1">Multi-pass membrane protein</topology>
    </subcellularLocation>
</comment>
<organism evidence="7 8">
    <name type="scientific">Kiloniella litopenaei</name>
    <dbReference type="NCBI Taxonomy" id="1549748"/>
    <lineage>
        <taxon>Bacteria</taxon>
        <taxon>Pseudomonadati</taxon>
        <taxon>Pseudomonadota</taxon>
        <taxon>Alphaproteobacteria</taxon>
        <taxon>Rhodospirillales</taxon>
        <taxon>Kiloniellaceae</taxon>
        <taxon>Kiloniella</taxon>
    </lineage>
</organism>
<proteinExistence type="predicted"/>
<evidence type="ECO:0000313" key="7">
    <source>
        <dbReference type="EMBL" id="KKJ76938.1"/>
    </source>
</evidence>
<evidence type="ECO:0000259" key="6">
    <source>
        <dbReference type="Pfam" id="PF06271"/>
    </source>
</evidence>
<dbReference type="AlphaFoldDB" id="A0A0M2RBE0"/>
<keyword evidence="3 5" id="KW-1133">Transmembrane helix</keyword>
<protein>
    <recommendedName>
        <fullName evidence="6">RDD domain-containing protein</fullName>
    </recommendedName>
</protein>
<dbReference type="Pfam" id="PF06271">
    <property type="entry name" value="RDD"/>
    <property type="match status" value="1"/>
</dbReference>
<comment type="caution">
    <text evidence="7">The sequence shown here is derived from an EMBL/GenBank/DDBJ whole genome shotgun (WGS) entry which is preliminary data.</text>
</comment>
<dbReference type="Proteomes" id="UP000034491">
    <property type="component" value="Unassembled WGS sequence"/>
</dbReference>
<evidence type="ECO:0000313" key="8">
    <source>
        <dbReference type="Proteomes" id="UP000034491"/>
    </source>
</evidence>
<gene>
    <name evidence="7" type="ORF">WH95_10720</name>
</gene>
<feature type="transmembrane region" description="Helical" evidence="5">
    <location>
        <begin position="14"/>
        <end position="38"/>
    </location>
</feature>
<evidence type="ECO:0000256" key="4">
    <source>
        <dbReference type="ARBA" id="ARBA00023136"/>
    </source>
</evidence>
<keyword evidence="8" id="KW-1185">Reference proteome</keyword>
<accession>A0A0M2RBE0</accession>
<feature type="domain" description="RDD" evidence="6">
    <location>
        <begin position="8"/>
        <end position="164"/>
    </location>
</feature>
<sequence>MPVSFQLASRGDRVAAVLLDLMIVYGLPILLLVGFLFSGVWENLLDKKEAIYVLISIVTVVLFLWYNFYFSYFEIKWQGRTPGKRALGIRVVDRHGGQLKPDAVFARNLMRELELFLPLTMLFSPVSSGVDGVINLLVWIWLGVFIFLPFFNKDRLRAGDMIAGTWVVKIPKTNLLGDIVQDKDILGITTNKLSTTPGKEQGYSFSEEQVDAYGIYELQTLEELLRKPEVTPKTIKEVAERIKTKIKWVEPVADKGASFYWKNHKGSTEKEKEFLKAYYAALRKRLEAKMLLGVRRENKYDKT</sequence>
<dbReference type="PANTHER" id="PTHR38480">
    <property type="entry name" value="SLR0254 PROTEIN"/>
    <property type="match status" value="1"/>
</dbReference>